<feature type="region of interest" description="Disordered" evidence="9">
    <location>
        <begin position="1040"/>
        <end position="1060"/>
    </location>
</feature>
<sequence length="1172" mass="129431">MSSLLAKTVHLIVTAATLLSGDLNECLTPLDSSCHAGVAAVDAWARNLTIPNDPYLVLPTFDKSSPFVQMHPLGWSVNRLVLQHIMGWRTFLSTPALLIQHKEDYEISSRDLSDLQSTELPFLLSNVDIPPSNSWSPYTYPVLFDQETGLAVLAIVNSNQPLNYPQIEATLGILDHVERVNALSGCATDNTSVASLFDQYVNRSITERQCWIPVVVYADTKENFLDWLGPVINYKHRPALVVNIEEEIEGYTQPTRTGEHGVWVVAYENENDVHVQLPIEIAEGGRDITNVGLVTRDMGVLPNEVSDSVYIAHQEALRALANEAESNDPIVGQSVAVPAQRDGSYRRCKAGECEAGNLFNDAIRWYTDADIAFQNSGGFRGPGWVQGDVRVSDVWGAMPFDNTLCKGVISGVSLFKLFNYSVTYSTFQGENTQLGDRLLQVSGLRVSYNLDLPNTTRLVAIEVWDKSSQAFKNLERLELYSFVTDSYMCSGFVEYPELLGPETLVLEGEVPGEIGDAVIVQTVVVDYLLQLDGFYDPRIPGNRLVNRTDIMEPLNLIQTADSCQPGEYWQEAVFTCSPCPTQATVTFLSEQIEFEGDDLTETKATRLVNTALYGVAVLVKSKPAWVSITSAVFDNSGLEVDLSEGAPSVAMGYGETLIISFAVDMARLEPGTAQGTVAFGVLDGGNLPGCSGRDTAFEVFARKYPPEDLNQLGSIRYVGWGLAGIAVIMALSSSAWVIFHRQSQIVRTLQPAFLVTISAGVLVMALALIPLGIDDELVSENWCDISCMSIPWLLSLGFTAAMSALFSKLWRINRLFKAAFRRVNLKIQNVMAPFLVMFSLNCASLLVWTLVSPLRWQRIDINGEPWNSYGTCRSNNETVGMIMLVIVTTVNAVCLFFACYTAYVARDISDEFAESKSVGLALFCWVQVILVAGPMLFLIDSDNVAARFFLQAGVIFAVSVSMLCFIFGPVFWQRKRAVAAATAQRMDRASRDSQPGLSTHRASNVKFSLRDRGVRVSGLDPISDRSNPLRSFPSKHLTKGFHDYDESDEDDYHDEKEMRHRNADSFVSNSSSWMMINESHPDATSGHLDRVDELDEPSIADDVLTATEKETPVKGIRTNLEESSVDEEDFLMAISRRLKATQAHRSIESDESPGDTECSSGERQQSVPTNET</sequence>
<keyword evidence="6" id="KW-0675">Receptor</keyword>
<evidence type="ECO:0000256" key="11">
    <source>
        <dbReference type="SAM" id="SignalP"/>
    </source>
</evidence>
<dbReference type="GO" id="GO:0004965">
    <property type="term" value="F:G protein-coupled GABA receptor activity"/>
    <property type="evidence" value="ECO:0007669"/>
    <property type="project" value="InterPro"/>
</dbReference>
<feature type="compositionally biased region" description="Polar residues" evidence="9">
    <location>
        <begin position="1157"/>
        <end position="1172"/>
    </location>
</feature>
<dbReference type="PRINTS" id="PR01176">
    <property type="entry name" value="GABABRECEPTR"/>
</dbReference>
<feature type="signal peptide" evidence="11">
    <location>
        <begin position="1"/>
        <end position="21"/>
    </location>
</feature>
<dbReference type="GO" id="GO:0016787">
    <property type="term" value="F:hydrolase activity"/>
    <property type="evidence" value="ECO:0007669"/>
    <property type="project" value="InterPro"/>
</dbReference>
<dbReference type="EMBL" id="HBIM01003658">
    <property type="protein sequence ID" value="CAE0405095.1"/>
    <property type="molecule type" value="Transcribed_RNA"/>
</dbReference>
<dbReference type="Pfam" id="PF00003">
    <property type="entry name" value="7tm_3"/>
    <property type="match status" value="1"/>
</dbReference>
<keyword evidence="3 10" id="KW-1133">Transmembrane helix</keyword>
<evidence type="ECO:0000256" key="1">
    <source>
        <dbReference type="ARBA" id="ARBA00004141"/>
    </source>
</evidence>
<evidence type="ECO:0000256" key="4">
    <source>
        <dbReference type="ARBA" id="ARBA00023040"/>
    </source>
</evidence>
<dbReference type="SUPFAM" id="SSF55816">
    <property type="entry name" value="5'-nucleotidase (syn. UDP-sugar hydrolase), C-terminal domain"/>
    <property type="match status" value="1"/>
</dbReference>
<dbReference type="PANTHER" id="PTHR10519">
    <property type="entry name" value="GABA-B RECEPTOR"/>
    <property type="match status" value="1"/>
</dbReference>
<proteinExistence type="predicted"/>
<evidence type="ECO:0000256" key="5">
    <source>
        <dbReference type="ARBA" id="ARBA00023136"/>
    </source>
</evidence>
<dbReference type="Pfam" id="PF02872">
    <property type="entry name" value="5_nucleotid_C"/>
    <property type="match status" value="1"/>
</dbReference>
<feature type="region of interest" description="Disordered" evidence="9">
    <location>
        <begin position="1139"/>
        <end position="1172"/>
    </location>
</feature>
<gene>
    <name evidence="13" type="ORF">ACOF00016_LOCUS3153</name>
</gene>
<feature type="transmembrane region" description="Helical" evidence="10">
    <location>
        <begin position="751"/>
        <end position="769"/>
    </location>
</feature>
<keyword evidence="5 10" id="KW-0472">Membrane</keyword>
<feature type="transmembrane region" description="Helical" evidence="10">
    <location>
        <begin position="945"/>
        <end position="967"/>
    </location>
</feature>
<dbReference type="CDD" id="cd15047">
    <property type="entry name" value="7tmC_GABA-B-like"/>
    <property type="match status" value="1"/>
</dbReference>
<dbReference type="PROSITE" id="PS50259">
    <property type="entry name" value="G_PROTEIN_RECEP_F3_4"/>
    <property type="match status" value="1"/>
</dbReference>
<evidence type="ECO:0000256" key="6">
    <source>
        <dbReference type="ARBA" id="ARBA00023170"/>
    </source>
</evidence>
<dbReference type="AlphaFoldDB" id="A0A7S3KYG7"/>
<dbReference type="InterPro" id="IPR002455">
    <property type="entry name" value="GPCR3_GABA-B"/>
</dbReference>
<comment type="subcellular location">
    <subcellularLocation>
        <location evidence="1">Membrane</location>
        <topology evidence="1">Multi-pass membrane protein</topology>
    </subcellularLocation>
</comment>
<dbReference type="GO" id="GO:0038039">
    <property type="term" value="C:G protein-coupled receptor heterodimeric complex"/>
    <property type="evidence" value="ECO:0007669"/>
    <property type="project" value="TreeGrafter"/>
</dbReference>
<evidence type="ECO:0000256" key="3">
    <source>
        <dbReference type="ARBA" id="ARBA00022989"/>
    </source>
</evidence>
<evidence type="ECO:0000259" key="12">
    <source>
        <dbReference type="PROSITE" id="PS50259"/>
    </source>
</evidence>
<keyword evidence="4" id="KW-0297">G-protein coupled receptor</keyword>
<feature type="transmembrane region" description="Helical" evidence="10">
    <location>
        <begin position="830"/>
        <end position="851"/>
    </location>
</feature>
<feature type="transmembrane region" description="Helical" evidence="10">
    <location>
        <begin position="917"/>
        <end position="939"/>
    </location>
</feature>
<reference evidence="13" key="1">
    <citation type="submission" date="2021-01" db="EMBL/GenBank/DDBJ databases">
        <authorList>
            <person name="Corre E."/>
            <person name="Pelletier E."/>
            <person name="Niang G."/>
            <person name="Scheremetjew M."/>
            <person name="Finn R."/>
            <person name="Kale V."/>
            <person name="Holt S."/>
            <person name="Cochrane G."/>
            <person name="Meng A."/>
            <person name="Brown T."/>
            <person name="Cohen L."/>
        </authorList>
    </citation>
    <scope>NUCLEOTIDE SEQUENCE</scope>
    <source>
        <strain evidence="13">CCMP127</strain>
    </source>
</reference>
<keyword evidence="11" id="KW-0732">Signal</keyword>
<evidence type="ECO:0000256" key="9">
    <source>
        <dbReference type="SAM" id="MobiDB-lite"/>
    </source>
</evidence>
<evidence type="ECO:0000256" key="7">
    <source>
        <dbReference type="ARBA" id="ARBA00023180"/>
    </source>
</evidence>
<feature type="chain" id="PRO_5030926684" description="G-protein coupled receptors family 3 profile domain-containing protein" evidence="11">
    <location>
        <begin position="22"/>
        <end position="1172"/>
    </location>
</feature>
<dbReference type="InterPro" id="IPR008334">
    <property type="entry name" value="5'-Nucleotdase_C"/>
</dbReference>
<evidence type="ECO:0000313" key="13">
    <source>
        <dbReference type="EMBL" id="CAE0405095.1"/>
    </source>
</evidence>
<organism evidence="13">
    <name type="scientific">Amphora coffeiformis</name>
    <dbReference type="NCBI Taxonomy" id="265554"/>
    <lineage>
        <taxon>Eukaryota</taxon>
        <taxon>Sar</taxon>
        <taxon>Stramenopiles</taxon>
        <taxon>Ochrophyta</taxon>
        <taxon>Bacillariophyta</taxon>
        <taxon>Bacillariophyceae</taxon>
        <taxon>Bacillariophycidae</taxon>
        <taxon>Thalassiophysales</taxon>
        <taxon>Catenulaceae</taxon>
        <taxon>Amphora</taxon>
    </lineage>
</organism>
<dbReference type="Gene3D" id="3.90.780.10">
    <property type="entry name" value="5'-Nucleotidase, C-terminal domain"/>
    <property type="match status" value="1"/>
</dbReference>
<accession>A0A7S3KYG7</accession>
<keyword evidence="2 10" id="KW-0812">Transmembrane</keyword>
<feature type="domain" description="G-protein coupled receptors family 3 profile" evidence="12">
    <location>
        <begin position="786"/>
        <end position="972"/>
    </location>
</feature>
<evidence type="ECO:0000256" key="2">
    <source>
        <dbReference type="ARBA" id="ARBA00022692"/>
    </source>
</evidence>
<name>A0A7S3KYG7_9STRA</name>
<dbReference type="GO" id="GO:0009166">
    <property type="term" value="P:nucleotide catabolic process"/>
    <property type="evidence" value="ECO:0007669"/>
    <property type="project" value="InterPro"/>
</dbReference>
<evidence type="ECO:0000256" key="8">
    <source>
        <dbReference type="ARBA" id="ARBA00023224"/>
    </source>
</evidence>
<feature type="transmembrane region" description="Helical" evidence="10">
    <location>
        <begin position="789"/>
        <end position="810"/>
    </location>
</feature>
<evidence type="ECO:0000256" key="10">
    <source>
        <dbReference type="SAM" id="Phobius"/>
    </source>
</evidence>
<keyword evidence="7" id="KW-0325">Glycoprotein</keyword>
<dbReference type="InterPro" id="IPR036907">
    <property type="entry name" value="5'-Nucleotdase_C_sf"/>
</dbReference>
<dbReference type="PANTHER" id="PTHR10519:SF20">
    <property type="entry name" value="G-PROTEIN COUPLED RECEPTOR 156-RELATED"/>
    <property type="match status" value="1"/>
</dbReference>
<dbReference type="InterPro" id="IPR017978">
    <property type="entry name" value="GPCR_3_C"/>
</dbReference>
<keyword evidence="8" id="KW-0807">Transducer</keyword>
<feature type="transmembrane region" description="Helical" evidence="10">
    <location>
        <begin position="881"/>
        <end position="905"/>
    </location>
</feature>
<protein>
    <recommendedName>
        <fullName evidence="12">G-protein coupled receptors family 3 profile domain-containing protein</fullName>
    </recommendedName>
</protein>
<feature type="transmembrane region" description="Helical" evidence="10">
    <location>
        <begin position="717"/>
        <end position="739"/>
    </location>
</feature>